<dbReference type="FunFam" id="2.60.40.1170:FF:000018">
    <property type="entry name" value="stonin-2 isoform X2"/>
    <property type="match status" value="1"/>
</dbReference>
<keyword evidence="4" id="KW-0254">Endocytosis</keyword>
<evidence type="ECO:0000256" key="1">
    <source>
        <dbReference type="ARBA" id="ARBA00004496"/>
    </source>
</evidence>
<reference evidence="9" key="1">
    <citation type="submission" date="2022-01" db="EMBL/GenBank/DDBJ databases">
        <title>Genome Sequence Resource for Two Populations of Ditylenchus destructor, the Migratory Endoparasitic Phytonematode.</title>
        <authorList>
            <person name="Zhang H."/>
            <person name="Lin R."/>
            <person name="Xie B."/>
        </authorList>
    </citation>
    <scope>NUCLEOTIDE SEQUENCE</scope>
    <source>
        <strain evidence="9">BazhouSP</strain>
    </source>
</reference>
<evidence type="ECO:0000256" key="4">
    <source>
        <dbReference type="ARBA" id="ARBA00022583"/>
    </source>
</evidence>
<feature type="domain" description="MHD" evidence="8">
    <location>
        <begin position="507"/>
        <end position="827"/>
    </location>
</feature>
<dbReference type="PROSITE" id="PS51072">
    <property type="entry name" value="MHD"/>
    <property type="match status" value="1"/>
</dbReference>
<dbReference type="GO" id="GO:0006897">
    <property type="term" value="P:endocytosis"/>
    <property type="evidence" value="ECO:0007669"/>
    <property type="project" value="UniProtKB-KW"/>
</dbReference>
<feature type="compositionally biased region" description="Polar residues" evidence="6">
    <location>
        <begin position="284"/>
        <end position="303"/>
    </location>
</feature>
<evidence type="ECO:0000313" key="10">
    <source>
        <dbReference type="Proteomes" id="UP001201812"/>
    </source>
</evidence>
<sequence length="940" mass="105433">MTEQVSSVVRNTTEQLSKLSEKSAADDIKDESYLAHIGGSQGFQLNTAQKQILQMQEEQKKAKVDKKKRGKKPPSPTYDPNREQDLEKAAAELVKKMAATRADLADWRPPGASEDAIEPEKEELQKPEIEGASDEGPIKALKEIENREPQPVENFADFAAANITSSQVPPDWAGFGDDSAGPPLPSSESDFFQKILQAKEKTTQGEDSGFGFDFSAESAPDAGAGATVDPFAPMNAEPSLINSTFDPFDTRPAEEIIAEAKQRAEYEHAKLETDQDLEFFAAQGSSPTAKTAMSASRLSTPTEMGSPASTAAAARPTGFEDDFKAEAGEYSHTPTPLYDEDDTLPLADFPDKFTGEGWELMLRHPLKKKIMADRYWKPCYVRLDGNMLLIYSSKQESKPFQEILLQASYSLSDTTLQAYDIYGKIHTVKLQHILYKERVGIRPGQISRLVEGHVTKYGLPLEHAAQATVLAKFGSLNGDDLATFVHCVEDLLFHCSAKRETTPVYKQDEVQVHCYDEYTAHIDRDGNVSNQRARVRLFCLTFLSGSPYIEIGLNDRRRQGKEIVRRKDILPMYTERWIRFEKLEFHNTVDQKVFEEDQVIKIQPPDGCFFEVMRFRIRPPKSREKPLSVKCLMRMAGSKIEIRIDAMANVHQQRAKGTTESTRTIPCEDIQIRFPIPEAWIYIFREERHWGVGSVHSKMRKPGKVKNLKDRLMGAVQHTEQTLIEVAIGEAKYEHLYRSLVWRIPRLPEKTQAAYKTHMLKCRFELSSFDLMPEAFLPQSELEFTMPLATISNTVVRSVSVEQHEDSDRVEKFVRYVAKCHYTVDVDYVQCHDLDDVEPNAAVIPSAENDELSQPKHVAAFNPETVQQQHEGYRIDLPENDGFGFKNYGGENGGGAVGSGLDMSGNGGIGAVGGDESSSDDEDVSHKVPMVEINMQGYGY</sequence>
<evidence type="ECO:0000256" key="6">
    <source>
        <dbReference type="SAM" id="MobiDB-lite"/>
    </source>
</evidence>
<evidence type="ECO:0000256" key="3">
    <source>
        <dbReference type="ARBA" id="ARBA00022490"/>
    </source>
</evidence>
<feature type="compositionally biased region" description="Basic residues" evidence="6">
    <location>
        <begin position="63"/>
        <end position="72"/>
    </location>
</feature>
<dbReference type="Proteomes" id="UP001201812">
    <property type="component" value="Unassembled WGS sequence"/>
</dbReference>
<feature type="region of interest" description="Disordered" evidence="6">
    <location>
        <begin position="1"/>
        <end position="27"/>
    </location>
</feature>
<feature type="region of interest" description="Disordered" evidence="6">
    <location>
        <begin position="284"/>
        <end position="312"/>
    </location>
</feature>
<evidence type="ECO:0000259" key="8">
    <source>
        <dbReference type="PROSITE" id="PS51072"/>
    </source>
</evidence>
<keyword evidence="5" id="KW-0677">Repeat</keyword>
<organism evidence="9 10">
    <name type="scientific">Ditylenchus destructor</name>
    <dbReference type="NCBI Taxonomy" id="166010"/>
    <lineage>
        <taxon>Eukaryota</taxon>
        <taxon>Metazoa</taxon>
        <taxon>Ecdysozoa</taxon>
        <taxon>Nematoda</taxon>
        <taxon>Chromadorea</taxon>
        <taxon>Rhabditida</taxon>
        <taxon>Tylenchina</taxon>
        <taxon>Tylenchomorpha</taxon>
        <taxon>Sphaerularioidea</taxon>
        <taxon>Anguinidae</taxon>
        <taxon>Anguininae</taxon>
        <taxon>Ditylenchus</taxon>
    </lineage>
</organism>
<dbReference type="SUPFAM" id="SSF50729">
    <property type="entry name" value="PH domain-like"/>
    <property type="match status" value="1"/>
</dbReference>
<comment type="caution">
    <text evidence="9">The sequence shown here is derived from an EMBL/GenBank/DDBJ whole genome shotgun (WGS) entry which is preliminary data.</text>
</comment>
<dbReference type="PANTHER" id="PTHR10529">
    <property type="entry name" value="AP COMPLEX SUBUNIT MU"/>
    <property type="match status" value="1"/>
</dbReference>
<dbReference type="InterPro" id="IPR036168">
    <property type="entry name" value="AP2_Mu_C_sf"/>
</dbReference>
<feature type="compositionally biased region" description="Polar residues" evidence="6">
    <location>
        <begin position="1"/>
        <end position="18"/>
    </location>
</feature>
<dbReference type="InterPro" id="IPR012320">
    <property type="entry name" value="SHD_dom"/>
</dbReference>
<feature type="compositionally biased region" description="Basic and acidic residues" evidence="6">
    <location>
        <begin position="118"/>
        <end position="129"/>
    </location>
</feature>
<dbReference type="InterPro" id="IPR028565">
    <property type="entry name" value="MHD"/>
</dbReference>
<feature type="region of interest" description="Disordered" evidence="6">
    <location>
        <begin position="169"/>
        <end position="188"/>
    </location>
</feature>
<proteinExistence type="inferred from homology"/>
<name>A0AAD4N8Y5_9BILA</name>
<dbReference type="AlphaFoldDB" id="A0AAD4N8Y5"/>
<comment type="similarity">
    <text evidence="2">Belongs to the Stoned B family.</text>
</comment>
<feature type="region of interest" description="Disordered" evidence="6">
    <location>
        <begin position="48"/>
        <end position="137"/>
    </location>
</feature>
<feature type="region of interest" description="Disordered" evidence="6">
    <location>
        <begin position="202"/>
        <end position="231"/>
    </location>
</feature>
<dbReference type="GO" id="GO:0005737">
    <property type="term" value="C:cytoplasm"/>
    <property type="evidence" value="ECO:0007669"/>
    <property type="project" value="UniProtKB-SubCell"/>
</dbReference>
<dbReference type="GO" id="GO:0045202">
    <property type="term" value="C:synapse"/>
    <property type="evidence" value="ECO:0007669"/>
    <property type="project" value="UniProtKB-ARBA"/>
</dbReference>
<evidence type="ECO:0000259" key="7">
    <source>
        <dbReference type="PROSITE" id="PS51070"/>
    </source>
</evidence>
<dbReference type="PROSITE" id="PS51070">
    <property type="entry name" value="SHD"/>
    <property type="match status" value="1"/>
</dbReference>
<accession>A0AAD4N8Y5</accession>
<keyword evidence="10" id="KW-1185">Reference proteome</keyword>
<feature type="domain" description="SHD" evidence="7">
    <location>
        <begin position="357"/>
        <end position="503"/>
    </location>
</feature>
<dbReference type="Pfam" id="PF00928">
    <property type="entry name" value="Adap_comp_sub"/>
    <property type="match status" value="1"/>
</dbReference>
<dbReference type="Gene3D" id="2.60.40.1170">
    <property type="entry name" value="Mu homology domain, subdomain B"/>
    <property type="match status" value="1"/>
</dbReference>
<feature type="compositionally biased region" description="Basic and acidic residues" evidence="6">
    <location>
        <begin position="80"/>
        <end position="95"/>
    </location>
</feature>
<gene>
    <name evidence="9" type="ORF">DdX_06263</name>
</gene>
<dbReference type="SUPFAM" id="SSF49447">
    <property type="entry name" value="Second domain of Mu2 adaptin subunit (ap50) of ap2 adaptor"/>
    <property type="match status" value="1"/>
</dbReference>
<dbReference type="FunFam" id="2.60.40.1170:FF:000022">
    <property type="entry name" value="AP-1 complex subunit mu"/>
    <property type="match status" value="1"/>
</dbReference>
<keyword evidence="3" id="KW-0963">Cytoplasm</keyword>
<comment type="subcellular location">
    <subcellularLocation>
        <location evidence="1">Cytoplasm</location>
    </subcellularLocation>
</comment>
<dbReference type="InterPro" id="IPR050431">
    <property type="entry name" value="Adaptor_comp_med_subunit"/>
</dbReference>
<evidence type="ECO:0000256" key="5">
    <source>
        <dbReference type="ARBA" id="ARBA00022737"/>
    </source>
</evidence>
<protein>
    <submittedName>
        <fullName evidence="9">Adaptor complexes medium subunit family domain-containing protein</fullName>
    </submittedName>
</protein>
<evidence type="ECO:0000313" key="9">
    <source>
        <dbReference type="EMBL" id="KAI1719136.1"/>
    </source>
</evidence>
<evidence type="ECO:0000256" key="2">
    <source>
        <dbReference type="ARBA" id="ARBA00005579"/>
    </source>
</evidence>
<dbReference type="FunFam" id="2.60.40.1170:FF:000016">
    <property type="entry name" value="AP-1 complex subunit mu"/>
    <property type="match status" value="1"/>
</dbReference>
<dbReference type="EMBL" id="JAKKPZ010000007">
    <property type="protein sequence ID" value="KAI1719136.1"/>
    <property type="molecule type" value="Genomic_DNA"/>
</dbReference>